<evidence type="ECO:0000256" key="7">
    <source>
        <dbReference type="ARBA" id="ARBA00023137"/>
    </source>
</evidence>
<feature type="region of interest" description="Disordered" evidence="9">
    <location>
        <begin position="28"/>
        <end position="64"/>
    </location>
</feature>
<feature type="compositionally biased region" description="Pro residues" evidence="9">
    <location>
        <begin position="872"/>
        <end position="890"/>
    </location>
</feature>
<feature type="region of interest" description="Disordered" evidence="9">
    <location>
        <begin position="2212"/>
        <end position="2278"/>
    </location>
</feature>
<feature type="compositionally biased region" description="Low complexity" evidence="9">
    <location>
        <begin position="1358"/>
        <end position="1404"/>
    </location>
</feature>
<keyword evidence="3 8" id="KW-0547">Nucleotide-binding</keyword>
<evidence type="ECO:0000313" key="12">
    <source>
        <dbReference type="EMBL" id="GFS04674.1"/>
    </source>
</evidence>
<keyword evidence="6" id="KW-0472">Membrane</keyword>
<feature type="compositionally biased region" description="Basic and acidic residues" evidence="9">
    <location>
        <begin position="996"/>
        <end position="1014"/>
    </location>
</feature>
<dbReference type="InterPro" id="IPR008266">
    <property type="entry name" value="Tyr_kinase_AS"/>
</dbReference>
<feature type="compositionally biased region" description="Low complexity" evidence="9">
    <location>
        <begin position="1531"/>
        <end position="1547"/>
    </location>
</feature>
<feature type="compositionally biased region" description="Pro residues" evidence="9">
    <location>
        <begin position="1879"/>
        <end position="1888"/>
    </location>
</feature>
<organism evidence="12 13">
    <name type="scientific">Elysia marginata</name>
    <dbReference type="NCBI Taxonomy" id="1093978"/>
    <lineage>
        <taxon>Eukaryota</taxon>
        <taxon>Metazoa</taxon>
        <taxon>Spiralia</taxon>
        <taxon>Lophotrochozoa</taxon>
        <taxon>Mollusca</taxon>
        <taxon>Gastropoda</taxon>
        <taxon>Heterobranchia</taxon>
        <taxon>Euthyneura</taxon>
        <taxon>Panpulmonata</taxon>
        <taxon>Sacoglossa</taxon>
        <taxon>Placobranchoidea</taxon>
        <taxon>Plakobranchidae</taxon>
        <taxon>Elysia</taxon>
    </lineage>
</organism>
<comment type="caution">
    <text evidence="12">The sequence shown here is derived from an EMBL/GenBank/DDBJ whole genome shotgun (WGS) entry which is preliminary data.</text>
</comment>
<feature type="compositionally biased region" description="Low complexity" evidence="9">
    <location>
        <begin position="611"/>
        <end position="620"/>
    </location>
</feature>
<feature type="region of interest" description="Disordered" evidence="9">
    <location>
        <begin position="1794"/>
        <end position="2020"/>
    </location>
</feature>
<dbReference type="GO" id="GO:0048468">
    <property type="term" value="P:cell development"/>
    <property type="evidence" value="ECO:0007669"/>
    <property type="project" value="UniProtKB-ARBA"/>
</dbReference>
<dbReference type="EMBL" id="BMAT01006032">
    <property type="protein sequence ID" value="GFS04674.1"/>
    <property type="molecule type" value="Genomic_DNA"/>
</dbReference>
<feature type="compositionally biased region" description="Basic and acidic residues" evidence="9">
    <location>
        <begin position="704"/>
        <end position="723"/>
    </location>
</feature>
<feature type="region of interest" description="Disordered" evidence="9">
    <location>
        <begin position="1353"/>
        <end position="1778"/>
    </location>
</feature>
<dbReference type="Proteomes" id="UP000762676">
    <property type="component" value="Unassembled WGS sequence"/>
</dbReference>
<dbReference type="InterPro" id="IPR001245">
    <property type="entry name" value="Ser-Thr/Tyr_kinase_cat_dom"/>
</dbReference>
<feature type="compositionally biased region" description="Low complexity" evidence="9">
    <location>
        <begin position="1955"/>
        <end position="1970"/>
    </location>
</feature>
<feature type="region of interest" description="Disordered" evidence="9">
    <location>
        <begin position="746"/>
        <end position="1208"/>
    </location>
</feature>
<dbReference type="InterPro" id="IPR050198">
    <property type="entry name" value="Non-receptor_tyrosine_kinases"/>
</dbReference>
<dbReference type="SMART" id="SM00285">
    <property type="entry name" value="PBD"/>
    <property type="match status" value="1"/>
</dbReference>
<feature type="region of interest" description="Disordered" evidence="9">
    <location>
        <begin position="587"/>
        <end position="732"/>
    </location>
</feature>
<keyword evidence="5 8" id="KW-0067">ATP-binding</keyword>
<evidence type="ECO:0000256" key="5">
    <source>
        <dbReference type="ARBA" id="ARBA00022840"/>
    </source>
</evidence>
<feature type="region of interest" description="Disordered" evidence="9">
    <location>
        <begin position="1223"/>
        <end position="1289"/>
    </location>
</feature>
<dbReference type="PROSITE" id="PS50011">
    <property type="entry name" value="PROTEIN_KINASE_DOM"/>
    <property type="match status" value="1"/>
</dbReference>
<feature type="compositionally biased region" description="Low complexity" evidence="9">
    <location>
        <begin position="1430"/>
        <end position="1444"/>
    </location>
</feature>
<keyword evidence="2" id="KW-0808">Transferase</keyword>
<feature type="compositionally biased region" description="Basic and acidic residues" evidence="9">
    <location>
        <begin position="628"/>
        <end position="638"/>
    </location>
</feature>
<dbReference type="InterPro" id="IPR000719">
    <property type="entry name" value="Prot_kinase_dom"/>
</dbReference>
<feature type="compositionally biased region" description="Low complexity" evidence="9">
    <location>
        <begin position="1184"/>
        <end position="1195"/>
    </location>
</feature>
<dbReference type="Gene3D" id="1.10.510.10">
    <property type="entry name" value="Transferase(Phosphotransferase) domain 1"/>
    <property type="match status" value="1"/>
</dbReference>
<feature type="compositionally biased region" description="Low complexity" evidence="9">
    <location>
        <begin position="1628"/>
        <end position="1644"/>
    </location>
</feature>
<feature type="compositionally biased region" description="Polar residues" evidence="9">
    <location>
        <begin position="1244"/>
        <end position="1253"/>
    </location>
</feature>
<name>A0AAV4I6B8_9GAST</name>
<feature type="compositionally biased region" description="Low complexity" evidence="9">
    <location>
        <begin position="862"/>
        <end position="871"/>
    </location>
</feature>
<feature type="compositionally biased region" description="Low complexity" evidence="9">
    <location>
        <begin position="791"/>
        <end position="808"/>
    </location>
</feature>
<evidence type="ECO:0000256" key="8">
    <source>
        <dbReference type="PROSITE-ProRule" id="PRU10141"/>
    </source>
</evidence>
<dbReference type="PROSITE" id="PS00109">
    <property type="entry name" value="PROTEIN_KINASE_TYR"/>
    <property type="match status" value="1"/>
</dbReference>
<comment type="subcellular location">
    <subcellularLocation>
        <location evidence="1">Endomembrane system</location>
    </subcellularLocation>
</comment>
<keyword evidence="13" id="KW-1185">Reference proteome</keyword>
<feature type="compositionally biased region" description="Polar residues" evidence="9">
    <location>
        <begin position="1669"/>
        <end position="1692"/>
    </location>
</feature>
<protein>
    <submittedName>
        <fullName evidence="12">Tyrosine-protein kinase PR2</fullName>
    </submittedName>
</protein>
<dbReference type="FunFam" id="1.10.510.10:FF:001512">
    <property type="entry name" value="Receptor tyrosine-protein kinase erbB-2"/>
    <property type="match status" value="1"/>
</dbReference>
<dbReference type="InterPro" id="IPR017441">
    <property type="entry name" value="Protein_kinase_ATP_BS"/>
</dbReference>
<dbReference type="PANTHER" id="PTHR24418">
    <property type="entry name" value="TYROSINE-PROTEIN KINASE"/>
    <property type="match status" value="1"/>
</dbReference>
<dbReference type="SUPFAM" id="SSF56112">
    <property type="entry name" value="Protein kinase-like (PK-like)"/>
    <property type="match status" value="1"/>
</dbReference>
<feature type="region of interest" description="Disordered" evidence="9">
    <location>
        <begin position="2033"/>
        <end position="2087"/>
    </location>
</feature>
<gene>
    <name evidence="12" type="ORF">ElyMa_002917800</name>
</gene>
<keyword evidence="4 12" id="KW-0418">Kinase</keyword>
<dbReference type="Pfam" id="PF07714">
    <property type="entry name" value="PK_Tyr_Ser-Thr"/>
    <property type="match status" value="1"/>
</dbReference>
<feature type="compositionally biased region" description="Basic and acidic residues" evidence="9">
    <location>
        <begin position="1097"/>
        <end position="1112"/>
    </location>
</feature>
<evidence type="ECO:0000256" key="1">
    <source>
        <dbReference type="ARBA" id="ARBA00004308"/>
    </source>
</evidence>
<dbReference type="PROSITE" id="PS00107">
    <property type="entry name" value="PROTEIN_KINASE_ATP"/>
    <property type="match status" value="1"/>
</dbReference>
<feature type="compositionally biased region" description="Basic and acidic residues" evidence="9">
    <location>
        <begin position="647"/>
        <end position="663"/>
    </location>
</feature>
<dbReference type="InterPro" id="IPR020635">
    <property type="entry name" value="Tyr_kinase_cat_dom"/>
</dbReference>
<dbReference type="PRINTS" id="PR00109">
    <property type="entry name" value="TYRKINASE"/>
</dbReference>
<feature type="compositionally biased region" description="Low complexity" evidence="9">
    <location>
        <begin position="2221"/>
        <end position="2245"/>
    </location>
</feature>
<evidence type="ECO:0000313" key="13">
    <source>
        <dbReference type="Proteomes" id="UP000762676"/>
    </source>
</evidence>
<feature type="compositionally biased region" description="Basic and acidic residues" evidence="9">
    <location>
        <begin position="896"/>
        <end position="914"/>
    </location>
</feature>
<feature type="compositionally biased region" description="Polar residues" evidence="9">
    <location>
        <begin position="520"/>
        <end position="538"/>
    </location>
</feature>
<feature type="binding site" evidence="8">
    <location>
        <position position="110"/>
    </location>
    <ligand>
        <name>ATP</name>
        <dbReference type="ChEBI" id="CHEBI:30616"/>
    </ligand>
</feature>
<feature type="domain" description="CRIB" evidence="11">
    <location>
        <begin position="445"/>
        <end position="459"/>
    </location>
</feature>
<feature type="compositionally biased region" description="Basic and acidic residues" evidence="9">
    <location>
        <begin position="816"/>
        <end position="826"/>
    </location>
</feature>
<feature type="compositionally biased region" description="Basic residues" evidence="9">
    <location>
        <begin position="1747"/>
        <end position="1756"/>
    </location>
</feature>
<feature type="compositionally biased region" description="Low complexity" evidence="9">
    <location>
        <begin position="1823"/>
        <end position="1847"/>
    </location>
</feature>
<feature type="compositionally biased region" description="Polar residues" evidence="9">
    <location>
        <begin position="777"/>
        <end position="790"/>
    </location>
</feature>
<dbReference type="Gene3D" id="3.30.200.20">
    <property type="entry name" value="Phosphorylase Kinase, domain 1"/>
    <property type="match status" value="1"/>
</dbReference>
<feature type="compositionally biased region" description="Low complexity" evidence="9">
    <location>
        <begin position="1794"/>
        <end position="1812"/>
    </location>
</feature>
<evidence type="ECO:0000259" key="11">
    <source>
        <dbReference type="PROSITE" id="PS50108"/>
    </source>
</evidence>
<reference evidence="12 13" key="1">
    <citation type="journal article" date="2021" name="Elife">
        <title>Chloroplast acquisition without the gene transfer in kleptoplastic sea slugs, Plakobranchus ocellatus.</title>
        <authorList>
            <person name="Maeda T."/>
            <person name="Takahashi S."/>
            <person name="Yoshida T."/>
            <person name="Shimamura S."/>
            <person name="Takaki Y."/>
            <person name="Nagai Y."/>
            <person name="Toyoda A."/>
            <person name="Suzuki Y."/>
            <person name="Arimoto A."/>
            <person name="Ishii H."/>
            <person name="Satoh N."/>
            <person name="Nishiyama T."/>
            <person name="Hasebe M."/>
            <person name="Maruyama T."/>
            <person name="Minagawa J."/>
            <person name="Obokata J."/>
            <person name="Shigenobu S."/>
        </authorList>
    </citation>
    <scope>NUCLEOTIDE SEQUENCE [LARGE SCALE GENOMIC DNA]</scope>
</reference>
<proteinExistence type="predicted"/>
<evidence type="ECO:0000256" key="9">
    <source>
        <dbReference type="SAM" id="MobiDB-lite"/>
    </source>
</evidence>
<dbReference type="GO" id="GO:0005524">
    <property type="term" value="F:ATP binding"/>
    <property type="evidence" value="ECO:0007669"/>
    <property type="project" value="UniProtKB-UniRule"/>
</dbReference>
<dbReference type="InterPro" id="IPR000095">
    <property type="entry name" value="CRIB_dom"/>
</dbReference>
<dbReference type="InterPro" id="IPR011009">
    <property type="entry name" value="Kinase-like_dom_sf"/>
</dbReference>
<evidence type="ECO:0000256" key="3">
    <source>
        <dbReference type="ARBA" id="ARBA00022741"/>
    </source>
</evidence>
<dbReference type="GO" id="GO:0012505">
    <property type="term" value="C:endomembrane system"/>
    <property type="evidence" value="ECO:0007669"/>
    <property type="project" value="UniProtKB-SubCell"/>
</dbReference>
<dbReference type="GO" id="GO:0004713">
    <property type="term" value="F:protein tyrosine kinase activity"/>
    <property type="evidence" value="ECO:0007669"/>
    <property type="project" value="UniProtKB-KW"/>
</dbReference>
<feature type="region of interest" description="Disordered" evidence="9">
    <location>
        <begin position="487"/>
        <end position="546"/>
    </location>
</feature>
<sequence>MVYPIDSTLAVSLYFFFNLKAILRGGSDVGSSGGSGSASRTLSPSPPQHGSPRPTSGAPPVISHPRPIGQLVIPADSLTLGTHLGDGDFGSVHQAVWTSDGREKVTVAAKTLHQDMLSGDLDILTEAGPIHELDHECLVRLYGVVHDQEDMWILVSELAPQGSLLDLLRDQTKRADVPLPRLCDYAQQVCDGMTYLERRGIVHRDLAARNILVFAPGQVKIGDIGLSKMLAAGPDSPDSNFWYSSKNPVAWYAPETIKSSEFSPASDVWSFGVVLWEMFSYGRQPWAELTSGQVMEVVDEPSCERLEQPELCTGDIYQLMCQCWQSQSQARPTFASMLLSLPQLRPTQVKALKEYSGNNAEKGYMHYAANEIIVVIDKCPANTSAPRGLVWKGVTSNGTLGLFDPTNVIPFIEPKASPVVSVKTTSLARRESGRKTSKKIRADMISQPQNDLRHTGHIGFDGAMFGDVSFIGDAYNKLPPRLEGSLAGSRMSVQRSQDSPDRNGHVNSFNSDDSLDRNKGTSWLSRDSLNSQSTMQSEQDGRYSPSYLDVEDDSLFSDFKMPDLGSSFDFGPSFMDEVLKALDEKEKQVTENGASGRQVSAPTPAKRETLGSTSSSGTAPTPGPRAVKSKEPPREKKQAKVKPMSASDERMVDAAIARSRELTAHQLTDSHSPPVSPGEGGGVFFDDDSPGLLSKLKNSIKRNGGQEESRQRTFSEELESKGDLDDEVTPEAQQAYNMLVVKGSFKESKAGASPAPSPAVRVKQENSAVWSEEKSSSYRNDSVVPTPQNRQQPQQHHQYQQPQQQHPYSNSGVTRIEPDLIRDSKRGVTPPRVSAPIAISSPIPQVSAVGSDQGPAHVAPVPASRPTISAPTSPPPPIPSKATPPVPAPRPVVKSDSTKRSEIPIPRPRPEIQRVEPTIRQTVAPPASPDIPPKKIESHIPVVAHPKEREREELKRTIEIVRITDTDSGSFRDDLSDRAASTSFDRSSARSSQRSSLDKSDNLSENAESERADWEQSECSSDSSNHRRFGGTGNGGLSGDFERGDHRGISSGGGYSSYTASVERRDSLTKKQGGNGTTSSSLFEEDLSEPSPQEIMSKLRERRLNRQMDHQRALASAGGGDGTAEPTPGITRNRPSAREPQGIPGRTPSIDLEEGGGGGGDSGQPDEVDTNPLRMLRGGAIPIRTAGGRSSASGTGNHGNQGAAVASTGGPAALQVPLLNLSSSSPLCRSTDEGNGQPDEGVEISSTSTTHAELNSARPVEGDGMDDPALSEVKVTSAPASEVGSETTAAAEVAKELELLTSTLMEGDLAKVASAVVDAAHSSFAHPVGSGSTTTVEGELDKFSASGHMLKFDPPQISSTTASSTQVTSVVVTTMSTSASSQHATSAVSSLPSSPSSSSSLSSSVVRNAPSAEPLPDVVLGKPLTLSLQPKPTLLPTAVTPTAEDSSDSSDEDVWIRRDQATPENLAIKEEPSPVGEVPCEAPTAMVADLQITESEKKEEPEEVEEWVAPPRLPPRRSMSMSENPEHTGNSSRSVPGPRVGVRRSSSTVDAQELPALPPREPQPWRTPLNARPRERKFPLLVHPPSSSPPSHPNTPSPPTSAGSSPRRVMPKCPIYNTPRSSWRRSPESSQQSLFSNSLQGLSLHANTLPPSRPARLSPNPSLPPKQHSLPSSPFSHPTYPTSPCASLSPTSPHHHFLHPSDTTSSVELPPTYDISISPEFETGSPVLHKTDRDTEPTHMLLDPHSSHKPAAKIPRRPVPPPLAMSLPPSKDLTLSDEPTHVALSSLAQNKLSWSASFPSPSPLSPSFQHPSRQTGTARTNAPDPSSRLSKSPSSSVSSPPRTFSRSASHTCAPTRIPLSLTHQGHLGEDAGDNLSPPADLPPAPPTPSYRQKLGLDAGGRPSMVRSFSHNPAVSGRGSPNFVYGDSGGQHHSLDMTASRLSPRVTSPSFRHQSHLSPTPLPSSSPTTQQVFPPSPFLRGASLSPPPRPPALGSTHHRAPPPPPPASSPQQQLATAAGRTPAAQHVFQFPANFSSTSTRAGNSIQTSSPLLNSNPAANLSVSSRQGLPQGQGHTDHSHDGEEEEAEVSPLMFTGFSATSSASYEDLQQFSLERQKNCEEIEELLKTFPNEVTVAECMTALEGTRWDVARARKYLQLKKLLSLRLADVHRCKAALVATGWDIQRAADWLLDTNRSDETGETAGAALGVRELRGGGREEHTDSGSPSLAASSLSSSSSSMSSASGPLNRNSPLRATVPAGRVSSAGTTPRRPTTPEAVDM</sequence>
<evidence type="ECO:0000259" key="10">
    <source>
        <dbReference type="PROSITE" id="PS50011"/>
    </source>
</evidence>
<accession>A0AAV4I6B8</accession>
<feature type="domain" description="Protein kinase" evidence="10">
    <location>
        <begin position="78"/>
        <end position="344"/>
    </location>
</feature>
<dbReference type="GO" id="GO:0030182">
    <property type="term" value="P:neuron differentiation"/>
    <property type="evidence" value="ECO:0007669"/>
    <property type="project" value="UniProtKB-ARBA"/>
</dbReference>
<feature type="compositionally biased region" description="Basic and acidic residues" evidence="9">
    <location>
        <begin position="1454"/>
        <end position="1472"/>
    </location>
</feature>
<dbReference type="SMART" id="SM00219">
    <property type="entry name" value="TyrKc"/>
    <property type="match status" value="1"/>
</dbReference>
<evidence type="ECO:0000256" key="4">
    <source>
        <dbReference type="ARBA" id="ARBA00022777"/>
    </source>
</evidence>
<feature type="compositionally biased region" description="Basic and acidic residues" evidence="9">
    <location>
        <begin position="945"/>
        <end position="977"/>
    </location>
</feature>
<evidence type="ECO:0000256" key="2">
    <source>
        <dbReference type="ARBA" id="ARBA00022679"/>
    </source>
</evidence>
<feature type="compositionally biased region" description="Polar residues" evidence="9">
    <location>
        <begin position="2033"/>
        <end position="2072"/>
    </location>
</feature>
<feature type="compositionally biased region" description="Pro residues" evidence="9">
    <location>
        <begin position="1586"/>
        <end position="1599"/>
    </location>
</feature>
<dbReference type="GO" id="GO:0050793">
    <property type="term" value="P:regulation of developmental process"/>
    <property type="evidence" value="ECO:0007669"/>
    <property type="project" value="UniProtKB-ARBA"/>
</dbReference>
<feature type="compositionally biased region" description="Low complexity" evidence="9">
    <location>
        <begin position="978"/>
        <end position="995"/>
    </location>
</feature>
<dbReference type="PROSITE" id="PS50108">
    <property type="entry name" value="CRIB"/>
    <property type="match status" value="1"/>
</dbReference>
<keyword evidence="7" id="KW-0829">Tyrosine-protein kinase</keyword>
<feature type="compositionally biased region" description="Polar residues" evidence="9">
    <location>
        <begin position="590"/>
        <end position="601"/>
    </location>
</feature>
<evidence type="ECO:0000256" key="6">
    <source>
        <dbReference type="ARBA" id="ARBA00023136"/>
    </source>
</evidence>